<evidence type="ECO:0000256" key="7">
    <source>
        <dbReference type="ARBA" id="ARBA00022491"/>
    </source>
</evidence>
<dbReference type="SUPFAM" id="SSF52768">
    <property type="entry name" value="Arginase/deacetylase"/>
    <property type="match status" value="1"/>
</dbReference>
<dbReference type="GO" id="GO:0005737">
    <property type="term" value="C:cytoplasm"/>
    <property type="evidence" value="ECO:0007669"/>
    <property type="project" value="UniProtKB-SubCell"/>
</dbReference>
<keyword evidence="6" id="KW-0963">Cytoplasm</keyword>
<dbReference type="InterPro" id="IPR003084">
    <property type="entry name" value="HDAC_I/II"/>
</dbReference>
<evidence type="ECO:0000256" key="14">
    <source>
        <dbReference type="ARBA" id="ARBA00061569"/>
    </source>
</evidence>
<feature type="domain" description="Histone deacetylase" evidence="19">
    <location>
        <begin position="22"/>
        <end position="312"/>
    </location>
</feature>
<dbReference type="GO" id="GO:0046872">
    <property type="term" value="F:metal ion binding"/>
    <property type="evidence" value="ECO:0007669"/>
    <property type="project" value="UniProtKB-KW"/>
</dbReference>
<dbReference type="STRING" id="72359.L7K0I3"/>
<dbReference type="PIRSF" id="PIRSF037913">
    <property type="entry name" value="His_deacetylse_1"/>
    <property type="match status" value="1"/>
</dbReference>
<dbReference type="Pfam" id="PF00850">
    <property type="entry name" value="Hist_deacetyl"/>
    <property type="match status" value="1"/>
</dbReference>
<sequence length="416" mass="47533">MKNRIAYFYDSNIGNYHYSEGHPMKPHRVRMTHSLLVNYSLYKHMDVFKPTMASFENLTNFHSIDYINFLQSVSQSNMDDMIKDLQKFNVGDDCPIFRGLYDYCRSTAGSSLCATYKLNTREADIAINWSGGLHHAKRGEASGFCYVNDIVLGILELLKYNERVMYIDIDCHHGDGVEEAFYTTDRVMTVSFHKYGEYFPGTGALKDTGLLRGRNYAVNVPLKDGIDDFSYQSIFRPIVSRAVEMFRPCAIVLQCGADSLAGDRLGCFNLTNKGHAECVRYVKNLQIPLLVLGGGGYTIKNVSRTWTYETAIICDVQIPEELPYNEYMEHFGPEYKIHVLPSNMENHNTADYLQSIVHTVYENLRGVTPRPSVQMMDIPESFVTMEDEDVIWSKFKDEYFIKSEESANDEEVAVEG</sequence>
<keyword evidence="11 15" id="KW-0805">Transcription regulation</keyword>
<dbReference type="GO" id="GO:0061188">
    <property type="term" value="P:negative regulation of rDNA heterochromatin formation"/>
    <property type="evidence" value="ECO:0007669"/>
    <property type="project" value="EnsemblFungi"/>
</dbReference>
<dbReference type="GO" id="GO:0003713">
    <property type="term" value="F:transcription coactivator activity"/>
    <property type="evidence" value="ECO:0007669"/>
    <property type="project" value="EnsemblFungi"/>
</dbReference>
<dbReference type="GO" id="GO:0034503">
    <property type="term" value="P:protein localization to nucleolar rDNA repeats"/>
    <property type="evidence" value="ECO:0007669"/>
    <property type="project" value="EnsemblFungi"/>
</dbReference>
<dbReference type="GO" id="GO:0030174">
    <property type="term" value="P:regulation of DNA-templated DNA replication initiation"/>
    <property type="evidence" value="ECO:0007669"/>
    <property type="project" value="EnsemblFungi"/>
</dbReference>
<evidence type="ECO:0000256" key="4">
    <source>
        <dbReference type="ARBA" id="ARBA00004496"/>
    </source>
</evidence>
<dbReference type="GO" id="GO:0006368">
    <property type="term" value="P:transcription elongation by RNA polymerase II"/>
    <property type="evidence" value="ECO:0007669"/>
    <property type="project" value="EnsemblFungi"/>
</dbReference>
<dbReference type="Proteomes" id="UP000011185">
    <property type="component" value="Unassembled WGS sequence"/>
</dbReference>
<dbReference type="GO" id="GO:0016239">
    <property type="term" value="P:positive regulation of macroautophagy"/>
    <property type="evidence" value="ECO:0007669"/>
    <property type="project" value="EnsemblFungi"/>
</dbReference>
<dbReference type="OrthoDB" id="1918432at2759"/>
<evidence type="ECO:0000256" key="18">
    <source>
        <dbReference type="PIRSR" id="PIRSR037913-3"/>
    </source>
</evidence>
<dbReference type="GO" id="GO:0051321">
    <property type="term" value="P:meiotic cell cycle"/>
    <property type="evidence" value="ECO:0007669"/>
    <property type="project" value="EnsemblFungi"/>
</dbReference>
<dbReference type="GO" id="GO:0016479">
    <property type="term" value="P:negative regulation of transcription by RNA polymerase I"/>
    <property type="evidence" value="ECO:0007669"/>
    <property type="project" value="EnsemblFungi"/>
</dbReference>
<keyword evidence="9 15" id="KW-0378">Hydrolase</keyword>
<dbReference type="InterPro" id="IPR023696">
    <property type="entry name" value="Ureohydrolase_dom_sf"/>
</dbReference>
<keyword evidence="8 18" id="KW-0479">Metal-binding</keyword>
<dbReference type="GO" id="GO:0045128">
    <property type="term" value="P:negative regulation of reciprocal meiotic recombination"/>
    <property type="evidence" value="ECO:0007669"/>
    <property type="project" value="EnsemblFungi"/>
</dbReference>
<dbReference type="GO" id="GO:0070211">
    <property type="term" value="C:Snt2C complex"/>
    <property type="evidence" value="ECO:0007669"/>
    <property type="project" value="EnsemblFungi"/>
</dbReference>
<name>L7K0I3_TRAHO</name>
<evidence type="ECO:0000256" key="6">
    <source>
        <dbReference type="ARBA" id="ARBA00022490"/>
    </source>
</evidence>
<keyword evidence="10 15" id="KW-0156">Chromatin regulator</keyword>
<dbReference type="Gene3D" id="3.40.800.20">
    <property type="entry name" value="Histone deacetylase domain"/>
    <property type="match status" value="1"/>
</dbReference>
<feature type="binding site" evidence="17">
    <location>
        <position position="297"/>
    </location>
    <ligand>
        <name>substrate</name>
    </ligand>
</feature>
<evidence type="ECO:0000256" key="17">
    <source>
        <dbReference type="PIRSR" id="PIRSR037913-2"/>
    </source>
</evidence>
<dbReference type="AlphaFoldDB" id="L7K0I3"/>
<evidence type="ECO:0000256" key="11">
    <source>
        <dbReference type="ARBA" id="ARBA00023015"/>
    </source>
</evidence>
<dbReference type="GO" id="GO:0003714">
    <property type="term" value="F:transcription corepressor activity"/>
    <property type="evidence" value="ECO:0007669"/>
    <property type="project" value="EnsemblFungi"/>
</dbReference>
<dbReference type="EMBL" id="JH993814">
    <property type="protein sequence ID" value="ELQ76782.1"/>
    <property type="molecule type" value="Genomic_DNA"/>
</dbReference>
<proteinExistence type="inferred from homology"/>
<feature type="binding site" evidence="18">
    <location>
        <position position="258"/>
    </location>
    <ligand>
        <name>a divalent metal cation</name>
        <dbReference type="ChEBI" id="CHEBI:60240"/>
    </ligand>
</feature>
<evidence type="ECO:0000256" key="5">
    <source>
        <dbReference type="ARBA" id="ARBA00022454"/>
    </source>
</evidence>
<dbReference type="GO" id="GO:0031507">
    <property type="term" value="P:heterochromatin formation"/>
    <property type="evidence" value="ECO:0007669"/>
    <property type="project" value="TreeGrafter"/>
</dbReference>
<dbReference type="OMA" id="RCHTDEY"/>
<dbReference type="PANTHER" id="PTHR10625:SF14">
    <property type="entry name" value="HISTONE DEACETYLASE 8"/>
    <property type="match status" value="1"/>
</dbReference>
<dbReference type="GO" id="GO:0006995">
    <property type="term" value="P:cellular response to nitrogen starvation"/>
    <property type="evidence" value="ECO:0007669"/>
    <property type="project" value="EnsemblFungi"/>
</dbReference>
<dbReference type="GO" id="GO:0000122">
    <property type="term" value="P:negative regulation of transcription by RNA polymerase II"/>
    <property type="evidence" value="ECO:0007669"/>
    <property type="project" value="EnsemblFungi"/>
</dbReference>
<feature type="binding site" evidence="17">
    <location>
        <position position="93"/>
    </location>
    <ligand>
        <name>substrate</name>
    </ligand>
</feature>
<protein>
    <recommendedName>
        <fullName evidence="15">Histone deacetylase</fullName>
        <ecNumber evidence="15">3.5.1.98</ecNumber>
    </recommendedName>
</protein>
<dbReference type="GO" id="GO:0032221">
    <property type="term" value="C:Rpd3S complex"/>
    <property type="evidence" value="ECO:0007669"/>
    <property type="project" value="EnsemblFungi"/>
</dbReference>
<feature type="binding site" evidence="17">
    <location>
        <position position="143"/>
    </location>
    <ligand>
        <name>substrate</name>
    </ligand>
</feature>
<dbReference type="GO" id="GO:0141221">
    <property type="term" value="F:histone deacetylase activity, hydrolytic mechanism"/>
    <property type="evidence" value="ECO:0007669"/>
    <property type="project" value="UniProtKB-EC"/>
</dbReference>
<keyword evidence="21" id="KW-1185">Reference proteome</keyword>
<dbReference type="InterPro" id="IPR023801">
    <property type="entry name" value="His_deacetylse_dom"/>
</dbReference>
<feature type="active site" description="Proton acceptor" evidence="16">
    <location>
        <position position="135"/>
    </location>
</feature>
<keyword evidence="5" id="KW-0158">Chromosome</keyword>
<dbReference type="HOGENOM" id="CLU_007727_7_4_1"/>
<dbReference type="PANTHER" id="PTHR10625">
    <property type="entry name" value="HISTONE DEACETYLASE HDAC1-RELATED"/>
    <property type="match status" value="1"/>
</dbReference>
<dbReference type="InterPro" id="IPR000286">
    <property type="entry name" value="HDACs"/>
</dbReference>
<dbReference type="GO" id="GO:0044804">
    <property type="term" value="P:nucleophagy"/>
    <property type="evidence" value="ECO:0007669"/>
    <property type="project" value="EnsemblFungi"/>
</dbReference>
<dbReference type="GO" id="GO:0034605">
    <property type="term" value="P:cellular response to heat"/>
    <property type="evidence" value="ECO:0007669"/>
    <property type="project" value="EnsemblFungi"/>
</dbReference>
<organism evidence="20 21">
    <name type="scientific">Trachipleistophora hominis</name>
    <name type="common">Microsporidian parasite</name>
    <dbReference type="NCBI Taxonomy" id="72359"/>
    <lineage>
        <taxon>Eukaryota</taxon>
        <taxon>Fungi</taxon>
        <taxon>Fungi incertae sedis</taxon>
        <taxon>Microsporidia</taxon>
        <taxon>Pleistophoridae</taxon>
        <taxon>Trachipleistophora</taxon>
    </lineage>
</organism>
<evidence type="ECO:0000256" key="13">
    <source>
        <dbReference type="ARBA" id="ARBA00023242"/>
    </source>
</evidence>
<evidence type="ECO:0000256" key="8">
    <source>
        <dbReference type="ARBA" id="ARBA00022723"/>
    </source>
</evidence>
<comment type="cofactor">
    <cofactor evidence="1">
        <name>a divalent metal cation</name>
        <dbReference type="ChEBI" id="CHEBI:60240"/>
    </cofactor>
</comment>
<dbReference type="GO" id="GO:0045944">
    <property type="term" value="P:positive regulation of transcription by RNA polymerase II"/>
    <property type="evidence" value="ECO:0007669"/>
    <property type="project" value="EnsemblFungi"/>
</dbReference>
<comment type="catalytic activity">
    <reaction evidence="15">
        <text>N(6)-acetyl-L-lysyl-[histone] + H2O = L-lysyl-[histone] + acetate</text>
        <dbReference type="Rhea" id="RHEA:58196"/>
        <dbReference type="Rhea" id="RHEA-COMP:9845"/>
        <dbReference type="Rhea" id="RHEA-COMP:11338"/>
        <dbReference type="ChEBI" id="CHEBI:15377"/>
        <dbReference type="ChEBI" id="CHEBI:29969"/>
        <dbReference type="ChEBI" id="CHEBI:30089"/>
        <dbReference type="ChEBI" id="CHEBI:61930"/>
        <dbReference type="EC" id="3.5.1.98"/>
    </reaction>
</comment>
<dbReference type="GO" id="GO:0000082">
    <property type="term" value="P:G1/S transition of mitotic cell cycle"/>
    <property type="evidence" value="ECO:0007669"/>
    <property type="project" value="EnsemblFungi"/>
</dbReference>
<keyword evidence="7" id="KW-0678">Repressor</keyword>
<dbReference type="GO" id="GO:0033698">
    <property type="term" value="C:Rpd3L complex"/>
    <property type="evidence" value="ECO:0007669"/>
    <property type="project" value="EnsemblFungi"/>
</dbReference>
<dbReference type="PRINTS" id="PR01271">
    <property type="entry name" value="HISDACETLASE"/>
</dbReference>
<dbReference type="FunFam" id="3.40.800.20:FF:000001">
    <property type="entry name" value="Histone deacetylase"/>
    <property type="match status" value="1"/>
</dbReference>
<evidence type="ECO:0000256" key="9">
    <source>
        <dbReference type="ARBA" id="ARBA00022801"/>
    </source>
</evidence>
<accession>L7K0I3</accession>
<evidence type="ECO:0000256" key="3">
    <source>
        <dbReference type="ARBA" id="ARBA00004286"/>
    </source>
</evidence>
<dbReference type="GO" id="GO:0000086">
    <property type="term" value="P:G2/M transition of mitotic cell cycle"/>
    <property type="evidence" value="ECO:0007669"/>
    <property type="project" value="EnsemblFungi"/>
</dbReference>
<gene>
    <name evidence="20" type="ORF">THOM_0221</name>
</gene>
<evidence type="ECO:0000256" key="1">
    <source>
        <dbReference type="ARBA" id="ARBA00001968"/>
    </source>
</evidence>
<evidence type="ECO:0000313" key="21">
    <source>
        <dbReference type="Proteomes" id="UP000011185"/>
    </source>
</evidence>
<dbReference type="CDD" id="cd09991">
    <property type="entry name" value="HDAC_classI"/>
    <property type="match status" value="1"/>
</dbReference>
<dbReference type="EC" id="3.5.1.98" evidence="15"/>
<dbReference type="GO" id="GO:0070550">
    <property type="term" value="P:rDNA chromatin condensation"/>
    <property type="evidence" value="ECO:0007669"/>
    <property type="project" value="EnsemblFungi"/>
</dbReference>
<comment type="similarity">
    <text evidence="14 15">Belongs to the histone deacetylase family. HD Type 1 subfamily.</text>
</comment>
<dbReference type="GO" id="GO:0061186">
    <property type="term" value="P:negative regulation of silent mating-type cassette heterochromatin formation"/>
    <property type="evidence" value="ECO:0007669"/>
    <property type="project" value="EnsemblFungi"/>
</dbReference>
<keyword evidence="13 15" id="KW-0539">Nucleus</keyword>
<feature type="binding site" evidence="18">
    <location>
        <position position="172"/>
    </location>
    <ligand>
        <name>a divalent metal cation</name>
        <dbReference type="ChEBI" id="CHEBI:60240"/>
    </ligand>
</feature>
<comment type="subcellular location">
    <subcellularLocation>
        <location evidence="3">Chromosome</location>
    </subcellularLocation>
    <subcellularLocation>
        <location evidence="4">Cytoplasm</location>
    </subcellularLocation>
    <subcellularLocation>
        <location evidence="2 15">Nucleus</location>
    </subcellularLocation>
</comment>
<evidence type="ECO:0000256" key="12">
    <source>
        <dbReference type="ARBA" id="ARBA00023163"/>
    </source>
</evidence>
<dbReference type="VEuPathDB" id="MicrosporidiaDB:THOM_0221"/>
<evidence type="ECO:0000256" key="2">
    <source>
        <dbReference type="ARBA" id="ARBA00004123"/>
    </source>
</evidence>
<dbReference type="GO" id="GO:0034399">
    <property type="term" value="C:nuclear periphery"/>
    <property type="evidence" value="ECO:0007669"/>
    <property type="project" value="EnsemblFungi"/>
</dbReference>
<evidence type="ECO:0000256" key="16">
    <source>
        <dbReference type="PIRSR" id="PIRSR037913-1"/>
    </source>
</evidence>
<dbReference type="InterPro" id="IPR037138">
    <property type="entry name" value="His_deacetylse_dom_sf"/>
</dbReference>
<evidence type="ECO:0000259" key="19">
    <source>
        <dbReference type="Pfam" id="PF00850"/>
    </source>
</evidence>
<dbReference type="FunCoup" id="L7K0I3">
    <property type="interactions" value="204"/>
</dbReference>
<evidence type="ECO:0000256" key="10">
    <source>
        <dbReference type="ARBA" id="ARBA00022853"/>
    </source>
</evidence>
<dbReference type="PRINTS" id="PR01270">
    <property type="entry name" value="HDASUPER"/>
</dbReference>
<keyword evidence="12 15" id="KW-0804">Transcription</keyword>
<evidence type="ECO:0000256" key="15">
    <source>
        <dbReference type="PIRNR" id="PIRNR037913"/>
    </source>
</evidence>
<reference evidence="20 21" key="1">
    <citation type="journal article" date="2012" name="PLoS Pathog.">
        <title>The genome of the obligate intracellular parasite Trachipleistophora hominis: new insights into microsporidian genome dynamics and reductive evolution.</title>
        <authorList>
            <person name="Heinz E."/>
            <person name="Williams T.A."/>
            <person name="Nakjang S."/>
            <person name="Noel C.J."/>
            <person name="Swan D.C."/>
            <person name="Goldberg A.V."/>
            <person name="Harris S.R."/>
            <person name="Weinmaier T."/>
            <person name="Markert S."/>
            <person name="Becher D."/>
            <person name="Bernhardt J."/>
            <person name="Dagan T."/>
            <person name="Hacker C."/>
            <person name="Lucocq J.M."/>
            <person name="Schweder T."/>
            <person name="Rattei T."/>
            <person name="Hall N."/>
            <person name="Hirt R.P."/>
            <person name="Embley T.M."/>
        </authorList>
    </citation>
    <scope>NUCLEOTIDE SEQUENCE [LARGE SCALE GENOMIC DNA]</scope>
</reference>
<evidence type="ECO:0000313" key="20">
    <source>
        <dbReference type="EMBL" id="ELQ76782.1"/>
    </source>
</evidence>
<feature type="binding site" evidence="18">
    <location>
        <position position="170"/>
    </location>
    <ligand>
        <name>a divalent metal cation</name>
        <dbReference type="ChEBI" id="CHEBI:60240"/>
    </ligand>
</feature>
<dbReference type="InParanoid" id="L7K0I3"/>